<dbReference type="Proteomes" id="UP000805193">
    <property type="component" value="Unassembled WGS sequence"/>
</dbReference>
<gene>
    <name evidence="1" type="ORF">HPB47_004182</name>
</gene>
<reference evidence="1 2" key="1">
    <citation type="journal article" date="2020" name="Cell">
        <title>Large-Scale Comparative Analyses of Tick Genomes Elucidate Their Genetic Diversity and Vector Capacities.</title>
        <authorList>
            <consortium name="Tick Genome and Microbiome Consortium (TIGMIC)"/>
            <person name="Jia N."/>
            <person name="Wang J."/>
            <person name="Shi W."/>
            <person name="Du L."/>
            <person name="Sun Y."/>
            <person name="Zhan W."/>
            <person name="Jiang J.F."/>
            <person name="Wang Q."/>
            <person name="Zhang B."/>
            <person name="Ji P."/>
            <person name="Bell-Sakyi L."/>
            <person name="Cui X.M."/>
            <person name="Yuan T.T."/>
            <person name="Jiang B.G."/>
            <person name="Yang W.F."/>
            <person name="Lam T.T."/>
            <person name="Chang Q.C."/>
            <person name="Ding S.J."/>
            <person name="Wang X.J."/>
            <person name="Zhu J.G."/>
            <person name="Ruan X.D."/>
            <person name="Zhao L."/>
            <person name="Wei J.T."/>
            <person name="Ye R.Z."/>
            <person name="Que T.C."/>
            <person name="Du C.H."/>
            <person name="Zhou Y.H."/>
            <person name="Cheng J.X."/>
            <person name="Dai P.F."/>
            <person name="Guo W.B."/>
            <person name="Han X.H."/>
            <person name="Huang E.J."/>
            <person name="Li L.F."/>
            <person name="Wei W."/>
            <person name="Gao Y.C."/>
            <person name="Liu J.Z."/>
            <person name="Shao H.Z."/>
            <person name="Wang X."/>
            <person name="Wang C.C."/>
            <person name="Yang T.C."/>
            <person name="Huo Q.B."/>
            <person name="Li W."/>
            <person name="Chen H.Y."/>
            <person name="Chen S.E."/>
            <person name="Zhou L.G."/>
            <person name="Ni X.B."/>
            <person name="Tian J.H."/>
            <person name="Sheng Y."/>
            <person name="Liu T."/>
            <person name="Pan Y.S."/>
            <person name="Xia L.Y."/>
            <person name="Li J."/>
            <person name="Zhao F."/>
            <person name="Cao W.C."/>
        </authorList>
    </citation>
    <scope>NUCLEOTIDE SEQUENCE [LARGE SCALE GENOMIC DNA]</scope>
    <source>
        <strain evidence="1">Iper-2018</strain>
    </source>
</reference>
<sequence>MDTDVYFCSSSEEDGDYEVELSSSSDEAEDDDDPDRALADARQWSKIDMNSVPPAPPRFPFVGSPGKTFSVQSTTDVLEYFEAFVDNGLVTLIVRETNRFAEQKLNASQLSEHSRLKKWIPTTTEEMRVFLSLLLLQGIVQIPEQEWYWSKNKLLHTPIFGEVMSINRYQLIMRMLFLVRVS</sequence>
<evidence type="ECO:0000313" key="2">
    <source>
        <dbReference type="Proteomes" id="UP000805193"/>
    </source>
</evidence>
<evidence type="ECO:0000313" key="1">
    <source>
        <dbReference type="EMBL" id="KAG0419347.1"/>
    </source>
</evidence>
<accession>A0AC60PHD8</accession>
<protein>
    <submittedName>
        <fullName evidence="1">Uncharacterized protein</fullName>
    </submittedName>
</protein>
<comment type="caution">
    <text evidence="1">The sequence shown here is derived from an EMBL/GenBank/DDBJ whole genome shotgun (WGS) entry which is preliminary data.</text>
</comment>
<proteinExistence type="predicted"/>
<name>A0AC60PHD8_IXOPE</name>
<dbReference type="EMBL" id="JABSTQ010010637">
    <property type="protein sequence ID" value="KAG0419347.1"/>
    <property type="molecule type" value="Genomic_DNA"/>
</dbReference>
<keyword evidence="2" id="KW-1185">Reference proteome</keyword>
<organism evidence="1 2">
    <name type="scientific">Ixodes persulcatus</name>
    <name type="common">Taiga tick</name>
    <dbReference type="NCBI Taxonomy" id="34615"/>
    <lineage>
        <taxon>Eukaryota</taxon>
        <taxon>Metazoa</taxon>
        <taxon>Ecdysozoa</taxon>
        <taxon>Arthropoda</taxon>
        <taxon>Chelicerata</taxon>
        <taxon>Arachnida</taxon>
        <taxon>Acari</taxon>
        <taxon>Parasitiformes</taxon>
        <taxon>Ixodida</taxon>
        <taxon>Ixodoidea</taxon>
        <taxon>Ixodidae</taxon>
        <taxon>Ixodinae</taxon>
        <taxon>Ixodes</taxon>
    </lineage>
</organism>